<dbReference type="PANTHER" id="PTHR33121:SF70">
    <property type="entry name" value="SIGNALING PROTEIN YKOW"/>
    <property type="match status" value="1"/>
</dbReference>
<dbReference type="Pfam" id="PF08448">
    <property type="entry name" value="PAS_4"/>
    <property type="match status" value="1"/>
</dbReference>
<dbReference type="InterPro" id="IPR013656">
    <property type="entry name" value="PAS_4"/>
</dbReference>
<dbReference type="EMBL" id="CP066167">
    <property type="protein sequence ID" value="QQD19337.1"/>
    <property type="molecule type" value="Genomic_DNA"/>
</dbReference>
<dbReference type="InterPro" id="IPR050706">
    <property type="entry name" value="Cyclic-di-GMP_PDE-like"/>
</dbReference>
<dbReference type="InterPro" id="IPR000160">
    <property type="entry name" value="GGDEF_dom"/>
</dbReference>
<dbReference type="AlphaFoldDB" id="A0A7T4R2X0"/>
<dbReference type="PANTHER" id="PTHR33121">
    <property type="entry name" value="CYCLIC DI-GMP PHOSPHODIESTERASE PDEF"/>
    <property type="match status" value="1"/>
</dbReference>
<dbReference type="Pfam" id="PF00563">
    <property type="entry name" value="EAL"/>
    <property type="match status" value="1"/>
</dbReference>
<evidence type="ECO:0000259" key="1">
    <source>
        <dbReference type="PROSITE" id="PS50112"/>
    </source>
</evidence>
<dbReference type="SMART" id="SM00052">
    <property type="entry name" value="EAL"/>
    <property type="match status" value="1"/>
</dbReference>
<dbReference type="InterPro" id="IPR035919">
    <property type="entry name" value="EAL_sf"/>
</dbReference>
<accession>A0A7T4R2X0</accession>
<dbReference type="RefSeq" id="WP_198570822.1">
    <property type="nucleotide sequence ID" value="NZ_CP066167.1"/>
</dbReference>
<dbReference type="Gene3D" id="3.30.450.20">
    <property type="entry name" value="PAS domain"/>
    <property type="match status" value="1"/>
</dbReference>
<dbReference type="SUPFAM" id="SSF141868">
    <property type="entry name" value="EAL domain-like"/>
    <property type="match status" value="1"/>
</dbReference>
<dbReference type="Proteomes" id="UP000596063">
    <property type="component" value="Chromosome"/>
</dbReference>
<feature type="domain" description="GGDEF" evidence="3">
    <location>
        <begin position="527"/>
        <end position="659"/>
    </location>
</feature>
<proteinExistence type="predicted"/>
<dbReference type="Pfam" id="PF00990">
    <property type="entry name" value="GGDEF"/>
    <property type="match status" value="1"/>
</dbReference>
<dbReference type="InterPro" id="IPR000014">
    <property type="entry name" value="PAS"/>
</dbReference>
<dbReference type="KEGG" id="snan:I6N98_05645"/>
<evidence type="ECO:0000313" key="5">
    <source>
        <dbReference type="Proteomes" id="UP000596063"/>
    </source>
</evidence>
<dbReference type="GO" id="GO:0071111">
    <property type="term" value="F:cyclic-guanylate-specific phosphodiesterase activity"/>
    <property type="evidence" value="ECO:0007669"/>
    <property type="project" value="InterPro"/>
</dbReference>
<dbReference type="CDD" id="cd01948">
    <property type="entry name" value="EAL"/>
    <property type="match status" value="1"/>
</dbReference>
<organism evidence="4 5">
    <name type="scientific">Spongiibacter nanhainus</name>
    <dbReference type="NCBI Taxonomy" id="2794344"/>
    <lineage>
        <taxon>Bacteria</taxon>
        <taxon>Pseudomonadati</taxon>
        <taxon>Pseudomonadota</taxon>
        <taxon>Gammaproteobacteria</taxon>
        <taxon>Cellvibrionales</taxon>
        <taxon>Spongiibacteraceae</taxon>
        <taxon>Spongiibacter</taxon>
    </lineage>
</organism>
<evidence type="ECO:0000313" key="4">
    <source>
        <dbReference type="EMBL" id="QQD19337.1"/>
    </source>
</evidence>
<name>A0A7T4R2X0_9GAMM</name>
<dbReference type="PROSITE" id="PS50883">
    <property type="entry name" value="EAL"/>
    <property type="match status" value="1"/>
</dbReference>
<protein>
    <submittedName>
        <fullName evidence="4">EAL domain-containing protein</fullName>
    </submittedName>
</protein>
<dbReference type="Gene3D" id="3.20.20.450">
    <property type="entry name" value="EAL domain"/>
    <property type="match status" value="1"/>
</dbReference>
<dbReference type="InterPro" id="IPR035965">
    <property type="entry name" value="PAS-like_dom_sf"/>
</dbReference>
<dbReference type="PROSITE" id="PS50887">
    <property type="entry name" value="GGDEF"/>
    <property type="match status" value="1"/>
</dbReference>
<gene>
    <name evidence="4" type="ORF">I6N98_05645</name>
</gene>
<dbReference type="PROSITE" id="PS50112">
    <property type="entry name" value="PAS"/>
    <property type="match status" value="1"/>
</dbReference>
<dbReference type="InterPro" id="IPR029787">
    <property type="entry name" value="Nucleotide_cyclase"/>
</dbReference>
<dbReference type="SMART" id="SM00267">
    <property type="entry name" value="GGDEF"/>
    <property type="match status" value="1"/>
</dbReference>
<dbReference type="InterPro" id="IPR043128">
    <property type="entry name" value="Rev_trsase/Diguanyl_cyclase"/>
</dbReference>
<dbReference type="NCBIfam" id="TIGR00229">
    <property type="entry name" value="sensory_box"/>
    <property type="match status" value="1"/>
</dbReference>
<dbReference type="Gene3D" id="3.30.70.270">
    <property type="match status" value="1"/>
</dbReference>
<keyword evidence="5" id="KW-1185">Reference proteome</keyword>
<dbReference type="InterPro" id="IPR001633">
    <property type="entry name" value="EAL_dom"/>
</dbReference>
<feature type="domain" description="PAS" evidence="1">
    <location>
        <begin position="376"/>
        <end position="414"/>
    </location>
</feature>
<evidence type="ECO:0000259" key="2">
    <source>
        <dbReference type="PROSITE" id="PS50883"/>
    </source>
</evidence>
<sequence>MKTRLRLGLQLKLVIALCVAILTILGTRTYISFQVLADQQSELNRQEMDQLQSTFLALVERSSRELFRYGHQHVASSENLQTAASSLPLSLHSAIDSAAYLSLAGKVLASGSLGDDHSQPSGKLIAYAISQVRSQQRPIAFLDCRDNCYQRAFIPLITSDNREVILNLNRSASLLVEDFFKLTHAEIALFRDNVADADTPPSIALASHGTSTLGVLEQLNQQDPAVAPDVSLQQFGGKTYSVKPFTLSDTNGKPHRIAILKDQSDLAFRFDAARTQIIVSSLITLAVMIMIVYLICEPALRRLAGITLILKQLPNFEFGPFRKALKKVGRSRFFPDEIDQLKLALTQVSFSLQNLDDTVNEQKLALGDQVRSLEQQRRFVQTLLDHSPMAIIVSDGRGKVVTANELATALIGVTDASGLPIDHWLPGASTPERLHRRCHLLPGGRFQQEQPLVNHNGEQLELLWVHTTVEENDELLFLSVGVDLTERKQAAESLSWLGEHDRVTGLLNRNTFIDRAREHVHQHNREHSFSLLMLDIDNFAQFNDRFGFSTGDRLLAQLALHLVEHLPSNALTSRTGSGEFCALLTHRKDQAPQDFINELTSLNRYHLSMQNANEEVSLSVVVEPMEDGSSDIEDWLSDVTDIMVRVKQKAKGTVYCADPNDTDRVAREERYRIKGQILEALAEQRLILFYQPIVNVTENRVSHCECLVRMKDRDGNLIPPNDFLPVAAQTGLLSRIDYAVMEMAMMQQSQWQRDDINCGLSINLTAPTIEQQEFQLRLEQLLEKTGANPERLIFEVVETDSLENIAIAKHLLGNFRKVGAKIALDDFGVGFTSFEYVRELPVDYIKIDQSFIRFLHEREEDQELVKSMVEMSHKLGKRVIVEGLETVEALAIVKSLGVEYVQGYYLSKPLPLDALDLSITLPPDAQPDRTRSTA</sequence>
<dbReference type="SUPFAM" id="SSF55785">
    <property type="entry name" value="PYP-like sensor domain (PAS domain)"/>
    <property type="match status" value="1"/>
</dbReference>
<evidence type="ECO:0000259" key="3">
    <source>
        <dbReference type="PROSITE" id="PS50887"/>
    </source>
</evidence>
<feature type="domain" description="EAL" evidence="2">
    <location>
        <begin position="670"/>
        <end position="923"/>
    </location>
</feature>
<dbReference type="NCBIfam" id="TIGR00254">
    <property type="entry name" value="GGDEF"/>
    <property type="match status" value="1"/>
</dbReference>
<reference evidence="4 5" key="1">
    <citation type="submission" date="2020-12" db="EMBL/GenBank/DDBJ databases">
        <authorList>
            <person name="Shan Y."/>
        </authorList>
    </citation>
    <scope>NUCLEOTIDE SEQUENCE [LARGE SCALE GENOMIC DNA]</scope>
    <source>
        <strain evidence="5">csc3.9</strain>
    </source>
</reference>
<dbReference type="CDD" id="cd01949">
    <property type="entry name" value="GGDEF"/>
    <property type="match status" value="1"/>
</dbReference>
<dbReference type="SUPFAM" id="SSF55073">
    <property type="entry name" value="Nucleotide cyclase"/>
    <property type="match status" value="1"/>
</dbReference>